<gene>
    <name evidence="2" type="primary">larC</name>
    <name evidence="3" type="ORF">BJ971_003349</name>
</gene>
<dbReference type="InterPro" id="IPR002822">
    <property type="entry name" value="Ni_insertion"/>
</dbReference>
<dbReference type="Gene3D" id="3.10.20.300">
    <property type="entry name" value="mk0293 like domain"/>
    <property type="match status" value="1"/>
</dbReference>
<evidence type="ECO:0000313" key="4">
    <source>
        <dbReference type="Proteomes" id="UP000578112"/>
    </source>
</evidence>
<keyword evidence="1 2" id="KW-0533">Nickel</keyword>
<dbReference type="GO" id="GO:0051604">
    <property type="term" value="P:protein maturation"/>
    <property type="evidence" value="ECO:0007669"/>
    <property type="project" value="UniProtKB-UniRule"/>
</dbReference>
<comment type="function">
    <text evidence="2">Involved in the biosynthesis of a nickel-pincer cofactor ((SCS)Ni(II) pincer complex). Binds Ni(2+), and functions in nickel delivery to pyridinium-3,5-bisthiocarboxylic acid mononucleotide (P2TMN), to form the mature cofactor. Is thus probably required for the activation of nickel-pincer cofactor-dependent enzymes.</text>
</comment>
<dbReference type="PANTHER" id="PTHR36566">
    <property type="entry name" value="NICKEL INSERTION PROTEIN-RELATED"/>
    <property type="match status" value="1"/>
</dbReference>
<dbReference type="EC" id="4.99.1.12" evidence="2"/>
<dbReference type="PANTHER" id="PTHR36566:SF1">
    <property type="entry name" value="PYRIDINIUM-3,5-BISTHIOCARBOXYLIC ACID MONONUCLEOTIDE NICKEL INSERTION PROTEIN"/>
    <property type="match status" value="1"/>
</dbReference>
<dbReference type="Gene3D" id="3.30.70.1380">
    <property type="entry name" value="Transcriptional regulatory protein pf0864 domain like"/>
    <property type="match status" value="1"/>
</dbReference>
<dbReference type="Proteomes" id="UP000578112">
    <property type="component" value="Unassembled WGS sequence"/>
</dbReference>
<dbReference type="NCBIfam" id="TIGR00299">
    <property type="entry name" value="nickel pincer cofactor biosynthesis protein LarC"/>
    <property type="match status" value="1"/>
</dbReference>
<dbReference type="Pfam" id="PF01969">
    <property type="entry name" value="Ni_insertion"/>
    <property type="match status" value="1"/>
</dbReference>
<evidence type="ECO:0000313" key="3">
    <source>
        <dbReference type="EMBL" id="MBB4762793.1"/>
    </source>
</evidence>
<keyword evidence="2" id="KW-0456">Lyase</keyword>
<keyword evidence="4" id="KW-1185">Reference proteome</keyword>
<dbReference type="HAMAP" id="MF_01074">
    <property type="entry name" value="LarC"/>
    <property type="match status" value="1"/>
</dbReference>
<sequence length="391" mass="40193">MSRHAWIDASAGVAGDMLLGALLDAGAGLEVVRRAIDEVLPGSVALSVTQVTRAGLRALKADVDPLVAAPPHRTWRDIRPLLEGNDDALAVFGRLAGAEARVHGTEPEEVHFHEVGALDSIADVVGVCAALRDLGVTSVSAGEVALGSGRVRTAHGELPVPAPAVLELARGWRVSGGGGHELATPTGLAVIRALATRCEDLPPMTVDAVGVGAGGRDTPGRANVVRVVIGAPEPGTAEAVVLEANVDDLDPRLWPGVLAGLLSAGADDAWLVPILMKKGRPAHTLTVLCRPDRAAALRARIFRDTSTLGVREGRRSKTALPRTSRDVTLAGGTVAIKIGYADGVITQAMPEFEDVAALARRTGRPEHAVLHEALAAAAAAGLTPGSAAPKN</sequence>
<dbReference type="RefSeq" id="WP_239087199.1">
    <property type="nucleotide sequence ID" value="NZ_BOMK01000006.1"/>
</dbReference>
<proteinExistence type="inferred from homology"/>
<dbReference type="EMBL" id="JACHNH010000001">
    <property type="protein sequence ID" value="MBB4762793.1"/>
    <property type="molecule type" value="Genomic_DNA"/>
</dbReference>
<evidence type="ECO:0000256" key="2">
    <source>
        <dbReference type="HAMAP-Rule" id="MF_01074"/>
    </source>
</evidence>
<dbReference type="GO" id="GO:0016151">
    <property type="term" value="F:nickel cation binding"/>
    <property type="evidence" value="ECO:0007669"/>
    <property type="project" value="UniProtKB-UniRule"/>
</dbReference>
<protein>
    <recommendedName>
        <fullName evidence="2">Pyridinium-3,5-bisthiocarboxylic acid mononucleotide nickel insertion protein</fullName>
        <shortName evidence="2">P2TMN nickel insertion protein</shortName>
        <ecNumber evidence="2">4.99.1.12</ecNumber>
    </recommendedName>
    <alternativeName>
        <fullName evidence="2">Nickel-pincer cofactor biosynthesis protein LarC</fullName>
    </alternativeName>
</protein>
<name>A0A7W7HXU7_9ACTN</name>
<organism evidence="3 4">
    <name type="scientific">Actinoplanes digitatis</name>
    <dbReference type="NCBI Taxonomy" id="1868"/>
    <lineage>
        <taxon>Bacteria</taxon>
        <taxon>Bacillati</taxon>
        <taxon>Actinomycetota</taxon>
        <taxon>Actinomycetes</taxon>
        <taxon>Micromonosporales</taxon>
        <taxon>Micromonosporaceae</taxon>
        <taxon>Actinoplanes</taxon>
    </lineage>
</organism>
<comment type="similarity">
    <text evidence="2">Belongs to the LarC family.</text>
</comment>
<accession>A0A7W7HXU7</accession>
<comment type="catalytic activity">
    <reaction evidence="2">
        <text>Ni(II)-pyridinium-3,5-bisthiocarboxylate mononucleotide = pyridinium-3,5-bisthiocarboxylate mononucleotide + Ni(2+)</text>
        <dbReference type="Rhea" id="RHEA:54784"/>
        <dbReference type="ChEBI" id="CHEBI:49786"/>
        <dbReference type="ChEBI" id="CHEBI:137372"/>
        <dbReference type="ChEBI" id="CHEBI:137373"/>
        <dbReference type="EC" id="4.99.1.12"/>
    </reaction>
</comment>
<dbReference type="GO" id="GO:0016829">
    <property type="term" value="F:lyase activity"/>
    <property type="evidence" value="ECO:0007669"/>
    <property type="project" value="UniProtKB-UniRule"/>
</dbReference>
<dbReference type="AlphaFoldDB" id="A0A7W7HXU7"/>
<evidence type="ECO:0000256" key="1">
    <source>
        <dbReference type="ARBA" id="ARBA00022596"/>
    </source>
</evidence>
<comment type="caution">
    <text evidence="3">The sequence shown here is derived from an EMBL/GenBank/DDBJ whole genome shotgun (WGS) entry which is preliminary data.</text>
</comment>
<reference evidence="3 4" key="1">
    <citation type="submission" date="2020-08" db="EMBL/GenBank/DDBJ databases">
        <title>Sequencing the genomes of 1000 actinobacteria strains.</title>
        <authorList>
            <person name="Klenk H.-P."/>
        </authorList>
    </citation>
    <scope>NUCLEOTIDE SEQUENCE [LARGE SCALE GENOMIC DNA]</scope>
    <source>
        <strain evidence="3 4">DSM 43149</strain>
    </source>
</reference>